<protein>
    <submittedName>
        <fullName evidence="1">Uncharacterized protein</fullName>
    </submittedName>
</protein>
<organism evidence="1 2">
    <name type="scientific">Streptomyces zhaozhouensis</name>
    <dbReference type="NCBI Taxonomy" id="1300267"/>
    <lineage>
        <taxon>Bacteria</taxon>
        <taxon>Bacillati</taxon>
        <taxon>Actinomycetota</taxon>
        <taxon>Actinomycetes</taxon>
        <taxon>Kitasatosporales</taxon>
        <taxon>Streptomycetaceae</taxon>
        <taxon>Streptomyces</taxon>
    </lineage>
</organism>
<dbReference type="RefSeq" id="WP_245880824.1">
    <property type="nucleotide sequence ID" value="NZ_OCNE01000028.1"/>
</dbReference>
<sequence length="80" mass="8843">MNDTRTTMTTYVGGDPVEIPATIAGVRAALTEDQRAAFDEEIAHTHALELPHVLIRWALPPEAHDEDEAAFRRLEAGDFT</sequence>
<accession>A0A286E850</accession>
<gene>
    <name evidence="1" type="ORF">SAMN06297387_12866</name>
</gene>
<proteinExistence type="predicted"/>
<evidence type="ECO:0000313" key="2">
    <source>
        <dbReference type="Proteomes" id="UP000219072"/>
    </source>
</evidence>
<dbReference type="Proteomes" id="UP000219072">
    <property type="component" value="Unassembled WGS sequence"/>
</dbReference>
<dbReference type="AlphaFoldDB" id="A0A286E850"/>
<reference evidence="1 2" key="1">
    <citation type="submission" date="2017-09" db="EMBL/GenBank/DDBJ databases">
        <authorList>
            <person name="Ehlers B."/>
            <person name="Leendertz F.H."/>
        </authorList>
    </citation>
    <scope>NUCLEOTIDE SEQUENCE [LARGE SCALE GENOMIC DNA]</scope>
    <source>
        <strain evidence="1 2">CGMCC 4.7095</strain>
    </source>
</reference>
<dbReference type="EMBL" id="OCNE01000028">
    <property type="protein sequence ID" value="SOD67098.1"/>
    <property type="molecule type" value="Genomic_DNA"/>
</dbReference>
<evidence type="ECO:0000313" key="1">
    <source>
        <dbReference type="EMBL" id="SOD67098.1"/>
    </source>
</evidence>
<name>A0A286E850_9ACTN</name>
<keyword evidence="2" id="KW-1185">Reference proteome</keyword>